<evidence type="ECO:0000313" key="3">
    <source>
        <dbReference type="Proteomes" id="UP000830835"/>
    </source>
</evidence>
<evidence type="ECO:0000313" key="2">
    <source>
        <dbReference type="EMBL" id="MCJ2544013.1"/>
    </source>
</evidence>
<dbReference type="EMBL" id="JAFIRA010000043">
    <property type="protein sequence ID" value="MCJ2544013.1"/>
    <property type="molecule type" value="Genomic_DNA"/>
</dbReference>
<accession>A0ABT0CDZ8</accession>
<proteinExistence type="predicted"/>
<dbReference type="CDD" id="cd06259">
    <property type="entry name" value="YdcF-like"/>
    <property type="match status" value="1"/>
</dbReference>
<name>A0ABT0CDZ8_THEVL</name>
<dbReference type="PROSITE" id="PS51257">
    <property type="entry name" value="PROKAR_LIPOPROTEIN"/>
    <property type="match status" value="1"/>
</dbReference>
<reference evidence="2" key="1">
    <citation type="submission" date="2021-02" db="EMBL/GenBank/DDBJ databases">
        <title>The CRISPR/cas machinery reduction and long-range gene transfer in the hot spring cyanobacterium Synechococcus.</title>
        <authorList>
            <person name="Dvorak P."/>
            <person name="Jahodarova E."/>
            <person name="Hasler P."/>
            <person name="Poulickova A."/>
        </authorList>
    </citation>
    <scope>NUCLEOTIDE SEQUENCE</scope>
    <source>
        <strain evidence="2">Rupite</strain>
    </source>
</reference>
<dbReference type="Pfam" id="PF02698">
    <property type="entry name" value="DUF218"/>
    <property type="match status" value="1"/>
</dbReference>
<dbReference type="Proteomes" id="UP000830835">
    <property type="component" value="Unassembled WGS sequence"/>
</dbReference>
<comment type="caution">
    <text evidence="2">The sequence shown here is derived from an EMBL/GenBank/DDBJ whole genome shotgun (WGS) entry which is preliminary data.</text>
</comment>
<evidence type="ECO:0000259" key="1">
    <source>
        <dbReference type="Pfam" id="PF02698"/>
    </source>
</evidence>
<sequence>MLRHLQLPARYRRPLICGLLGLTLACLSFPFIRLGLAASQSPTPQGILMLGGGAGREAFTAEFAQDHPDLPIWVSTGAPPAVARPIFAARNIGPPRLILDYRAVDTLTNFTSLVNDFQAQDIRHLYLITSADHMPRARLIASIVLGSRGIAFTPVPIPPNTLRDPGSRESLLHIARDGARAYGWLLTGRSGATITLWVHPERRRGIDEGAVQVRG</sequence>
<dbReference type="InterPro" id="IPR003848">
    <property type="entry name" value="DUF218"/>
</dbReference>
<dbReference type="RefSeq" id="WP_244352144.1">
    <property type="nucleotide sequence ID" value="NZ_JAFIRA010000043.1"/>
</dbReference>
<feature type="domain" description="DUF218" evidence="1">
    <location>
        <begin position="46"/>
        <end position="160"/>
    </location>
</feature>
<gene>
    <name evidence="2" type="ORF">JX360_14060</name>
</gene>
<organism evidence="2 3">
    <name type="scientific">Thermostichus vulcanus str. 'Rupite'</name>
    <dbReference type="NCBI Taxonomy" id="2813851"/>
    <lineage>
        <taxon>Bacteria</taxon>
        <taxon>Bacillati</taxon>
        <taxon>Cyanobacteriota</taxon>
        <taxon>Cyanophyceae</taxon>
        <taxon>Thermostichales</taxon>
        <taxon>Thermostichaceae</taxon>
        <taxon>Thermostichus</taxon>
    </lineage>
</organism>
<keyword evidence="3" id="KW-1185">Reference proteome</keyword>
<protein>
    <submittedName>
        <fullName evidence="2">YdcF family protein</fullName>
    </submittedName>
</protein>